<organism evidence="1 2">
    <name type="scientific">Gregarina niphandrodes</name>
    <name type="common">Septate eugregarine</name>
    <dbReference type="NCBI Taxonomy" id="110365"/>
    <lineage>
        <taxon>Eukaryota</taxon>
        <taxon>Sar</taxon>
        <taxon>Alveolata</taxon>
        <taxon>Apicomplexa</taxon>
        <taxon>Conoidasida</taxon>
        <taxon>Gregarinasina</taxon>
        <taxon>Eugregarinorida</taxon>
        <taxon>Gregarinidae</taxon>
        <taxon>Gregarina</taxon>
    </lineage>
</organism>
<proteinExistence type="predicted"/>
<evidence type="ECO:0000313" key="2">
    <source>
        <dbReference type="Proteomes" id="UP000019763"/>
    </source>
</evidence>
<dbReference type="EMBL" id="AFNH02001054">
    <property type="protein sequence ID" value="EZG44922.1"/>
    <property type="molecule type" value="Genomic_DNA"/>
</dbReference>
<name>A0A023B0U4_GRENI</name>
<dbReference type="GeneID" id="22915047"/>
<gene>
    <name evidence="1" type="ORF">GNI_142510</name>
</gene>
<reference evidence="1" key="1">
    <citation type="submission" date="2013-12" db="EMBL/GenBank/DDBJ databases">
        <authorList>
            <person name="Omoto C.K."/>
            <person name="Sibley D."/>
            <person name="Venepally P."/>
            <person name="Hadjithomas M."/>
            <person name="Karamycheva S."/>
            <person name="Brunk B."/>
            <person name="Roos D."/>
            <person name="Caler E."/>
            <person name="Lorenzi H."/>
        </authorList>
    </citation>
    <scope>NUCLEOTIDE SEQUENCE</scope>
</reference>
<dbReference type="VEuPathDB" id="CryptoDB:GNI_142510"/>
<evidence type="ECO:0000313" key="1">
    <source>
        <dbReference type="EMBL" id="EZG44922.1"/>
    </source>
</evidence>
<dbReference type="AlphaFoldDB" id="A0A023B0U4"/>
<accession>A0A023B0U4</accession>
<dbReference type="RefSeq" id="XP_011132621.1">
    <property type="nucleotide sequence ID" value="XM_011134319.1"/>
</dbReference>
<sequence>MRVDTRAVAVVTAADSTEPFRITLTRPVGIFGGADVAVGLRLDALTKTENRTRPGVRHSADLYADCGSLLGSRCSNALTRVELDHWLRDPALPAVVGTAVCVATASTQEELQQLTSHITENRKAEDLQKTEERKDALFKELMDKHPPPDAFGEDYESHSHLVLFKELIQNEVPVVYGNYLKLNLLNPMWCKFDLFAPAGYQASVAFVNIRK</sequence>
<keyword evidence="2" id="KW-1185">Reference proteome</keyword>
<comment type="caution">
    <text evidence="1">The sequence shown here is derived from an EMBL/GenBank/DDBJ whole genome shotgun (WGS) entry which is preliminary data.</text>
</comment>
<protein>
    <submittedName>
        <fullName evidence="1">Uncharacterized protein</fullName>
    </submittedName>
</protein>
<dbReference type="Proteomes" id="UP000019763">
    <property type="component" value="Unassembled WGS sequence"/>
</dbReference>